<evidence type="ECO:0000313" key="4">
    <source>
        <dbReference type="EMBL" id="CAI6334831.1"/>
    </source>
</evidence>
<evidence type="ECO:0000256" key="2">
    <source>
        <dbReference type="SAM" id="MobiDB-lite"/>
    </source>
</evidence>
<proteinExistence type="predicted"/>
<keyword evidence="3" id="KW-0812">Transmembrane</keyword>
<feature type="transmembrane region" description="Helical" evidence="3">
    <location>
        <begin position="232"/>
        <end position="249"/>
    </location>
</feature>
<evidence type="ECO:0000256" key="1">
    <source>
        <dbReference type="SAM" id="Coils"/>
    </source>
</evidence>
<dbReference type="Proteomes" id="UP001152607">
    <property type="component" value="Unassembled WGS sequence"/>
</dbReference>
<feature type="compositionally biased region" description="Polar residues" evidence="2">
    <location>
        <begin position="1"/>
        <end position="10"/>
    </location>
</feature>
<evidence type="ECO:0000313" key="5">
    <source>
        <dbReference type="Proteomes" id="UP001152607"/>
    </source>
</evidence>
<keyword evidence="5" id="KW-1185">Reference proteome</keyword>
<name>A0A9W4UEP9_9PLEO</name>
<keyword evidence="1" id="KW-0175">Coiled coil</keyword>
<keyword evidence="3" id="KW-0472">Membrane</keyword>
<protein>
    <recommendedName>
        <fullName evidence="6">Transmembrane protein</fullName>
    </recommendedName>
</protein>
<dbReference type="AlphaFoldDB" id="A0A9W4UEP9"/>
<feature type="coiled-coil region" evidence="1">
    <location>
        <begin position="81"/>
        <end position="111"/>
    </location>
</feature>
<organism evidence="4 5">
    <name type="scientific">Periconia digitata</name>
    <dbReference type="NCBI Taxonomy" id="1303443"/>
    <lineage>
        <taxon>Eukaryota</taxon>
        <taxon>Fungi</taxon>
        <taxon>Dikarya</taxon>
        <taxon>Ascomycota</taxon>
        <taxon>Pezizomycotina</taxon>
        <taxon>Dothideomycetes</taxon>
        <taxon>Pleosporomycetidae</taxon>
        <taxon>Pleosporales</taxon>
        <taxon>Massarineae</taxon>
        <taxon>Periconiaceae</taxon>
        <taxon>Periconia</taxon>
    </lineage>
</organism>
<evidence type="ECO:0008006" key="6">
    <source>
        <dbReference type="Google" id="ProtNLM"/>
    </source>
</evidence>
<feature type="region of interest" description="Disordered" evidence="2">
    <location>
        <begin position="1"/>
        <end position="28"/>
    </location>
</feature>
<keyword evidence="3" id="KW-1133">Transmembrane helix</keyword>
<gene>
    <name evidence="4" type="ORF">PDIGIT_LOCUS7900</name>
</gene>
<accession>A0A9W4UEP9</accession>
<feature type="transmembrane region" description="Helical" evidence="3">
    <location>
        <begin position="113"/>
        <end position="133"/>
    </location>
</feature>
<dbReference type="EMBL" id="CAOQHR010000005">
    <property type="protein sequence ID" value="CAI6334831.1"/>
    <property type="molecule type" value="Genomic_DNA"/>
</dbReference>
<reference evidence="4" key="1">
    <citation type="submission" date="2023-01" db="EMBL/GenBank/DDBJ databases">
        <authorList>
            <person name="Van Ghelder C."/>
            <person name="Rancurel C."/>
        </authorList>
    </citation>
    <scope>NUCLEOTIDE SEQUENCE</scope>
    <source>
        <strain evidence="4">CNCM I-4278</strain>
    </source>
</reference>
<evidence type="ECO:0000256" key="3">
    <source>
        <dbReference type="SAM" id="Phobius"/>
    </source>
</evidence>
<sequence length="250" mass="28245">MQYPQATASNMAGERREGLDTYHPGSPAHYFEPEMAELSVSSTSQGDGDIDYDNRKQTAEQQCINTDTRSPFSSTASVSGIAEIEQMTERSKKARNDLKKAQNNRDLEREKELWIAVILLLCILVVLFIMTVIHDHGEAERLIKQQEEEARLATLSALEQERERRKLIDNIAAAVVEKTWESIVAKSQSLGHALREEDSRSEVVRFVAKFVTAFAEAWVQCLWILVTRLGVVAGPWLIGFLAMVWLLVVR</sequence>
<comment type="caution">
    <text evidence="4">The sequence shown here is derived from an EMBL/GenBank/DDBJ whole genome shotgun (WGS) entry which is preliminary data.</text>
</comment>